<dbReference type="GO" id="GO:0008270">
    <property type="term" value="F:zinc ion binding"/>
    <property type="evidence" value="ECO:0007669"/>
    <property type="project" value="UniProtKB-KW"/>
</dbReference>
<dbReference type="STRING" id="135651.G0MUL9"/>
<evidence type="ECO:0000256" key="6">
    <source>
        <dbReference type="SAM" id="MobiDB-lite"/>
    </source>
</evidence>
<feature type="domain" description="RING-type" evidence="7">
    <location>
        <begin position="127"/>
        <end position="171"/>
    </location>
</feature>
<sequence length="193" mass="22315">MVRRSARIQYSGAQKKPSSDQIAATATVAKQADEIKKLKTELKECKKELKEKNQKNQLQMFNQKLEDHKKNLTEKMADVMVRIGTKKELEKEKKEVEELKKKCLDMLKKKSNEAIERNGGPFEWQICSVCLERFTEEDQHTPRVLKCGHTFCLGCITKLWKSGDIKCPTCREVMWCMNPATVTKNFMIADVSK</sequence>
<evidence type="ECO:0000259" key="7">
    <source>
        <dbReference type="PROSITE" id="PS50089"/>
    </source>
</evidence>
<dbReference type="AlphaFoldDB" id="G0MUL9"/>
<dbReference type="eggNOG" id="KOG4185">
    <property type="taxonomic scope" value="Eukaryota"/>
</dbReference>
<organism evidence="9">
    <name type="scientific">Caenorhabditis brenneri</name>
    <name type="common">Nematode worm</name>
    <dbReference type="NCBI Taxonomy" id="135651"/>
    <lineage>
        <taxon>Eukaryota</taxon>
        <taxon>Metazoa</taxon>
        <taxon>Ecdysozoa</taxon>
        <taxon>Nematoda</taxon>
        <taxon>Chromadorea</taxon>
        <taxon>Rhabditida</taxon>
        <taxon>Rhabditina</taxon>
        <taxon>Rhabditomorpha</taxon>
        <taxon>Rhabditoidea</taxon>
        <taxon>Rhabditidae</taxon>
        <taxon>Peloderinae</taxon>
        <taxon>Caenorhabditis</taxon>
    </lineage>
</organism>
<dbReference type="OMA" id="WRQREIC"/>
<keyword evidence="2 4" id="KW-0863">Zinc-finger</keyword>
<evidence type="ECO:0000256" key="2">
    <source>
        <dbReference type="ARBA" id="ARBA00022771"/>
    </source>
</evidence>
<feature type="coiled-coil region" evidence="5">
    <location>
        <begin position="28"/>
        <end position="109"/>
    </location>
</feature>
<reference evidence="9" key="1">
    <citation type="submission" date="2011-07" db="EMBL/GenBank/DDBJ databases">
        <authorList>
            <consortium name="Caenorhabditis brenneri Sequencing and Analysis Consortium"/>
            <person name="Wilson R.K."/>
        </authorList>
    </citation>
    <scope>NUCLEOTIDE SEQUENCE [LARGE SCALE GENOMIC DNA]</scope>
    <source>
        <strain evidence="9">PB2801</strain>
    </source>
</reference>
<accession>G0MUL9</accession>
<gene>
    <name evidence="8" type="ORF">CAEBREN_24198</name>
</gene>
<protein>
    <recommendedName>
        <fullName evidence="7">RING-type domain-containing protein</fullName>
    </recommendedName>
</protein>
<dbReference type="OrthoDB" id="5877713at2759"/>
<dbReference type="Gene3D" id="3.30.40.10">
    <property type="entry name" value="Zinc/RING finger domain, C3HC4 (zinc finger)"/>
    <property type="match status" value="1"/>
</dbReference>
<dbReference type="InterPro" id="IPR027370">
    <property type="entry name" value="Znf-RING_euk"/>
</dbReference>
<dbReference type="HOGENOM" id="CLU_093265_0_0_1"/>
<dbReference type="PROSITE" id="PS50089">
    <property type="entry name" value="ZF_RING_2"/>
    <property type="match status" value="1"/>
</dbReference>
<dbReference type="InParanoid" id="G0MUL9"/>
<proteinExistence type="predicted"/>
<feature type="region of interest" description="Disordered" evidence="6">
    <location>
        <begin position="1"/>
        <end position="24"/>
    </location>
</feature>
<evidence type="ECO:0000256" key="5">
    <source>
        <dbReference type="SAM" id="Coils"/>
    </source>
</evidence>
<dbReference type="InterPro" id="IPR017907">
    <property type="entry name" value="Znf_RING_CS"/>
</dbReference>
<dbReference type="PANTHER" id="PTHR47156">
    <property type="entry name" value="PROTEIN CBG20824"/>
    <property type="match status" value="1"/>
</dbReference>
<evidence type="ECO:0000256" key="1">
    <source>
        <dbReference type="ARBA" id="ARBA00022723"/>
    </source>
</evidence>
<evidence type="ECO:0000256" key="3">
    <source>
        <dbReference type="ARBA" id="ARBA00022833"/>
    </source>
</evidence>
<keyword evidence="5" id="KW-0175">Coiled coil</keyword>
<dbReference type="PROSITE" id="PS00518">
    <property type="entry name" value="ZF_RING_1"/>
    <property type="match status" value="1"/>
</dbReference>
<dbReference type="SUPFAM" id="SSF58064">
    <property type="entry name" value="Influenza hemagglutinin (stalk)"/>
    <property type="match status" value="1"/>
</dbReference>
<evidence type="ECO:0000313" key="8">
    <source>
        <dbReference type="EMBL" id="EGT44114.1"/>
    </source>
</evidence>
<dbReference type="PANTHER" id="PTHR47156:SF10">
    <property type="entry name" value="E3 UBIQUITIN-PROTEIN LIGASE TRIM-21-RELATED"/>
    <property type="match status" value="1"/>
</dbReference>
<evidence type="ECO:0000256" key="4">
    <source>
        <dbReference type="PROSITE-ProRule" id="PRU00175"/>
    </source>
</evidence>
<dbReference type="InterPro" id="IPR052667">
    <property type="entry name" value="E3_ubiquitin-ligase_RING"/>
</dbReference>
<dbReference type="EMBL" id="GL379812">
    <property type="protein sequence ID" value="EGT44114.1"/>
    <property type="molecule type" value="Genomic_DNA"/>
</dbReference>
<dbReference type="InterPro" id="IPR001841">
    <property type="entry name" value="Znf_RING"/>
</dbReference>
<keyword evidence="9" id="KW-1185">Reference proteome</keyword>
<dbReference type="InterPro" id="IPR013083">
    <property type="entry name" value="Znf_RING/FYVE/PHD"/>
</dbReference>
<dbReference type="Pfam" id="PF13445">
    <property type="entry name" value="zf-RING_UBOX"/>
    <property type="match status" value="1"/>
</dbReference>
<name>G0MUL9_CAEBE</name>
<evidence type="ECO:0000313" key="9">
    <source>
        <dbReference type="Proteomes" id="UP000008068"/>
    </source>
</evidence>
<dbReference type="SUPFAM" id="SSF57850">
    <property type="entry name" value="RING/U-box"/>
    <property type="match status" value="1"/>
</dbReference>
<dbReference type="Proteomes" id="UP000008068">
    <property type="component" value="Unassembled WGS sequence"/>
</dbReference>
<keyword evidence="3" id="KW-0862">Zinc</keyword>
<dbReference type="SMART" id="SM00184">
    <property type="entry name" value="RING"/>
    <property type="match status" value="1"/>
</dbReference>
<keyword evidence="1" id="KW-0479">Metal-binding</keyword>